<keyword evidence="2" id="KW-1003">Cell membrane</keyword>
<keyword evidence="6" id="KW-1015">Disulfide bond</keyword>
<dbReference type="AlphaFoldDB" id="A0A3B3CEB9"/>
<sequence length="226" mass="24990">MRILIVITALLCSRSCICEFQTVEVQSGEDVTLLCSNLTKDPSQTDWFRVDNSFKVSCISSMFGSGGDPSLCRGFEGGKFAMSSNNSFVSLNISEVNESDSGLYFCGFYVNKHTIIGDVTQLIIEGDESNDKEKDLMDYLQHNYSSLLALILAVLMGFFMAVALGLVVVFSSCCEAKEKLHSDSLKTEDSSDLNSASLKLSISRKRRRPAESRELETCVMYSVRIV</sequence>
<evidence type="ECO:0000259" key="10">
    <source>
        <dbReference type="PROSITE" id="PS50835"/>
    </source>
</evidence>
<dbReference type="SMART" id="SM00409">
    <property type="entry name" value="IG"/>
    <property type="match status" value="1"/>
</dbReference>
<dbReference type="InterPro" id="IPR052051">
    <property type="entry name" value="TCR_complex_component"/>
</dbReference>
<name>A0A3B3CEB9_ORYME</name>
<dbReference type="Gene3D" id="2.60.40.10">
    <property type="entry name" value="Immunoglobulins"/>
    <property type="match status" value="1"/>
</dbReference>
<dbReference type="PANTHER" id="PTHR19433:SF111">
    <property type="entry name" value="T CELL RECEPTOR ALPHA VARIABLE 4"/>
    <property type="match status" value="1"/>
</dbReference>
<feature type="chain" id="PRO_5017400055" description="Ig-like domain-containing protein" evidence="9">
    <location>
        <begin position="19"/>
        <end position="226"/>
    </location>
</feature>
<dbReference type="InterPro" id="IPR013783">
    <property type="entry name" value="Ig-like_fold"/>
</dbReference>
<evidence type="ECO:0000256" key="9">
    <source>
        <dbReference type="SAM" id="SignalP"/>
    </source>
</evidence>
<keyword evidence="7" id="KW-0325">Glycoprotein</keyword>
<dbReference type="InterPro" id="IPR036179">
    <property type="entry name" value="Ig-like_dom_sf"/>
</dbReference>
<keyword evidence="8" id="KW-1133">Transmembrane helix</keyword>
<dbReference type="Proteomes" id="UP000261560">
    <property type="component" value="Unplaced"/>
</dbReference>
<feature type="transmembrane region" description="Helical" evidence="8">
    <location>
        <begin position="147"/>
        <end position="170"/>
    </location>
</feature>
<evidence type="ECO:0000313" key="11">
    <source>
        <dbReference type="Ensembl" id="ENSOMEP00000016272.1"/>
    </source>
</evidence>
<dbReference type="GO" id="GO:0005886">
    <property type="term" value="C:plasma membrane"/>
    <property type="evidence" value="ECO:0007669"/>
    <property type="project" value="UniProtKB-SubCell"/>
</dbReference>
<evidence type="ECO:0000256" key="8">
    <source>
        <dbReference type="SAM" id="Phobius"/>
    </source>
</evidence>
<dbReference type="InterPro" id="IPR013106">
    <property type="entry name" value="Ig_V-set"/>
</dbReference>
<dbReference type="PaxDb" id="30732-ENSOMEP00000016272"/>
<feature type="domain" description="Ig-like" evidence="10">
    <location>
        <begin position="1"/>
        <end position="106"/>
    </location>
</feature>
<comment type="subcellular location">
    <subcellularLocation>
        <location evidence="1">Cell membrane</location>
    </subcellularLocation>
</comment>
<dbReference type="PANTHER" id="PTHR19433">
    <property type="entry name" value="T-CELL RECEPTOR ALPHA CHAIN V REGION-RELATED"/>
    <property type="match status" value="1"/>
</dbReference>
<accession>A0A3B3CEB9</accession>
<evidence type="ECO:0000256" key="7">
    <source>
        <dbReference type="ARBA" id="ARBA00023180"/>
    </source>
</evidence>
<dbReference type="GO" id="GO:0009617">
    <property type="term" value="P:response to bacterium"/>
    <property type="evidence" value="ECO:0007669"/>
    <property type="project" value="TreeGrafter"/>
</dbReference>
<dbReference type="InterPro" id="IPR003599">
    <property type="entry name" value="Ig_sub"/>
</dbReference>
<keyword evidence="3 9" id="KW-0732">Signal</keyword>
<evidence type="ECO:0000256" key="5">
    <source>
        <dbReference type="ARBA" id="ARBA00023136"/>
    </source>
</evidence>
<feature type="signal peptide" evidence="9">
    <location>
        <begin position="1"/>
        <end position="18"/>
    </location>
</feature>
<evidence type="ECO:0000256" key="6">
    <source>
        <dbReference type="ARBA" id="ARBA00023157"/>
    </source>
</evidence>
<dbReference type="Pfam" id="PF07686">
    <property type="entry name" value="V-set"/>
    <property type="match status" value="1"/>
</dbReference>
<reference evidence="11" key="2">
    <citation type="submission" date="2025-09" db="UniProtKB">
        <authorList>
            <consortium name="Ensembl"/>
        </authorList>
    </citation>
    <scope>IDENTIFICATION</scope>
</reference>
<protein>
    <recommendedName>
        <fullName evidence="10">Ig-like domain-containing protein</fullName>
    </recommendedName>
</protein>
<keyword evidence="4" id="KW-0391">Immunity</keyword>
<dbReference type="InterPro" id="IPR007110">
    <property type="entry name" value="Ig-like_dom"/>
</dbReference>
<dbReference type="PROSITE" id="PS50835">
    <property type="entry name" value="IG_LIKE"/>
    <property type="match status" value="1"/>
</dbReference>
<dbReference type="Ensembl" id="ENSOMET00000024693.1">
    <property type="protein sequence ID" value="ENSOMEP00000016272.1"/>
    <property type="gene ID" value="ENSOMEG00000017908.1"/>
</dbReference>
<evidence type="ECO:0000313" key="12">
    <source>
        <dbReference type="Proteomes" id="UP000261560"/>
    </source>
</evidence>
<evidence type="ECO:0000256" key="3">
    <source>
        <dbReference type="ARBA" id="ARBA00022729"/>
    </source>
</evidence>
<evidence type="ECO:0000256" key="2">
    <source>
        <dbReference type="ARBA" id="ARBA00022475"/>
    </source>
</evidence>
<evidence type="ECO:0000256" key="1">
    <source>
        <dbReference type="ARBA" id="ARBA00004236"/>
    </source>
</evidence>
<organism evidence="11 12">
    <name type="scientific">Oryzias melastigma</name>
    <name type="common">Marine medaka</name>
    <dbReference type="NCBI Taxonomy" id="30732"/>
    <lineage>
        <taxon>Eukaryota</taxon>
        <taxon>Metazoa</taxon>
        <taxon>Chordata</taxon>
        <taxon>Craniata</taxon>
        <taxon>Vertebrata</taxon>
        <taxon>Euteleostomi</taxon>
        <taxon>Actinopterygii</taxon>
        <taxon>Neopterygii</taxon>
        <taxon>Teleostei</taxon>
        <taxon>Neoteleostei</taxon>
        <taxon>Acanthomorphata</taxon>
        <taxon>Ovalentaria</taxon>
        <taxon>Atherinomorphae</taxon>
        <taxon>Beloniformes</taxon>
        <taxon>Adrianichthyidae</taxon>
        <taxon>Oryziinae</taxon>
        <taxon>Oryzias</taxon>
    </lineage>
</organism>
<proteinExistence type="predicted"/>
<keyword evidence="12" id="KW-1185">Reference proteome</keyword>
<dbReference type="SUPFAM" id="SSF48726">
    <property type="entry name" value="Immunoglobulin"/>
    <property type="match status" value="1"/>
</dbReference>
<keyword evidence="8" id="KW-0812">Transmembrane</keyword>
<dbReference type="GO" id="GO:0002376">
    <property type="term" value="P:immune system process"/>
    <property type="evidence" value="ECO:0007669"/>
    <property type="project" value="UniProtKB-KW"/>
</dbReference>
<dbReference type="STRING" id="30732.ENSOMEP00000016272"/>
<reference evidence="11" key="1">
    <citation type="submission" date="2025-08" db="UniProtKB">
        <authorList>
            <consortium name="Ensembl"/>
        </authorList>
    </citation>
    <scope>IDENTIFICATION</scope>
</reference>
<keyword evidence="5 8" id="KW-0472">Membrane</keyword>
<dbReference type="GeneTree" id="ENSGT01150000287090"/>
<evidence type="ECO:0000256" key="4">
    <source>
        <dbReference type="ARBA" id="ARBA00022859"/>
    </source>
</evidence>